<evidence type="ECO:0000313" key="1">
    <source>
        <dbReference type="EMBL" id="JAD59564.1"/>
    </source>
</evidence>
<dbReference type="EMBL" id="GBRH01238331">
    <property type="protein sequence ID" value="JAD59564.1"/>
    <property type="molecule type" value="Transcribed_RNA"/>
</dbReference>
<sequence>MNSKSISTLKEAH</sequence>
<reference evidence="1" key="2">
    <citation type="journal article" date="2015" name="Data Brief">
        <title>Shoot transcriptome of the giant reed, Arundo donax.</title>
        <authorList>
            <person name="Barrero R.A."/>
            <person name="Guerrero F.D."/>
            <person name="Moolhuijzen P."/>
            <person name="Goolsby J.A."/>
            <person name="Tidwell J."/>
            <person name="Bellgard S.E."/>
            <person name="Bellgard M.I."/>
        </authorList>
    </citation>
    <scope>NUCLEOTIDE SEQUENCE</scope>
    <source>
        <tissue evidence="1">Shoot tissue taken approximately 20 cm above the soil surface</tissue>
    </source>
</reference>
<accession>A0A0A9B6F8</accession>
<organism evidence="1">
    <name type="scientific">Arundo donax</name>
    <name type="common">Giant reed</name>
    <name type="synonym">Donax arundinaceus</name>
    <dbReference type="NCBI Taxonomy" id="35708"/>
    <lineage>
        <taxon>Eukaryota</taxon>
        <taxon>Viridiplantae</taxon>
        <taxon>Streptophyta</taxon>
        <taxon>Embryophyta</taxon>
        <taxon>Tracheophyta</taxon>
        <taxon>Spermatophyta</taxon>
        <taxon>Magnoliopsida</taxon>
        <taxon>Liliopsida</taxon>
        <taxon>Poales</taxon>
        <taxon>Poaceae</taxon>
        <taxon>PACMAD clade</taxon>
        <taxon>Arundinoideae</taxon>
        <taxon>Arundineae</taxon>
        <taxon>Arundo</taxon>
    </lineage>
</organism>
<proteinExistence type="predicted"/>
<reference evidence="1" key="1">
    <citation type="submission" date="2014-09" db="EMBL/GenBank/DDBJ databases">
        <authorList>
            <person name="Magalhaes I.L.F."/>
            <person name="Oliveira U."/>
            <person name="Santos F.R."/>
            <person name="Vidigal T.H.D.A."/>
            <person name="Brescovit A.D."/>
            <person name="Santos A.J."/>
        </authorList>
    </citation>
    <scope>NUCLEOTIDE SEQUENCE</scope>
    <source>
        <tissue evidence="1">Shoot tissue taken approximately 20 cm above the soil surface</tissue>
    </source>
</reference>
<name>A0A0A9B6F8_ARUDO</name>
<protein>
    <submittedName>
        <fullName evidence="1">Uncharacterized protein</fullName>
    </submittedName>
</protein>